<dbReference type="GO" id="GO:0051287">
    <property type="term" value="F:NAD binding"/>
    <property type="evidence" value="ECO:0007669"/>
    <property type="project" value="InterPro"/>
</dbReference>
<dbReference type="InterPro" id="IPR017476">
    <property type="entry name" value="UDP-Glc/GDP-Man"/>
</dbReference>
<dbReference type="SUPFAM" id="SSF48179">
    <property type="entry name" value="6-phosphogluconate dehydrogenase C-terminal domain-like"/>
    <property type="match status" value="1"/>
</dbReference>
<dbReference type="InterPro" id="IPR036220">
    <property type="entry name" value="UDP-Glc/GDP-Man_DH_C_sf"/>
</dbReference>
<dbReference type="Pfam" id="PF03721">
    <property type="entry name" value="UDPG_MGDP_dh_N"/>
    <property type="match status" value="1"/>
</dbReference>
<dbReference type="PIRSF" id="PIRSF000124">
    <property type="entry name" value="UDPglc_GDPman_dh"/>
    <property type="match status" value="1"/>
</dbReference>
<organism evidence="6 7">
    <name type="scientific">Sediminicola luteus</name>
    <dbReference type="NCBI Taxonomy" id="319238"/>
    <lineage>
        <taxon>Bacteria</taxon>
        <taxon>Pseudomonadati</taxon>
        <taxon>Bacteroidota</taxon>
        <taxon>Flavobacteriia</taxon>
        <taxon>Flavobacteriales</taxon>
        <taxon>Flavobacteriaceae</taxon>
        <taxon>Sediminicola</taxon>
    </lineage>
</organism>
<dbReference type="PANTHER" id="PTHR43491">
    <property type="entry name" value="UDP-N-ACETYL-D-MANNOSAMINE DEHYDROGENASE"/>
    <property type="match status" value="1"/>
</dbReference>
<evidence type="ECO:0000313" key="7">
    <source>
        <dbReference type="Proteomes" id="UP000219559"/>
    </source>
</evidence>
<dbReference type="GO" id="GO:0000271">
    <property type="term" value="P:polysaccharide biosynthetic process"/>
    <property type="evidence" value="ECO:0007669"/>
    <property type="project" value="InterPro"/>
</dbReference>
<dbReference type="InterPro" id="IPR001732">
    <property type="entry name" value="UDP-Glc/GDP-Man_DH_N"/>
</dbReference>
<evidence type="ECO:0000256" key="1">
    <source>
        <dbReference type="ARBA" id="ARBA00006601"/>
    </source>
</evidence>
<dbReference type="GO" id="GO:0016616">
    <property type="term" value="F:oxidoreductase activity, acting on the CH-OH group of donors, NAD or NADP as acceptor"/>
    <property type="evidence" value="ECO:0007669"/>
    <property type="project" value="InterPro"/>
</dbReference>
<dbReference type="NCBIfam" id="TIGR03026">
    <property type="entry name" value="NDP-sugDHase"/>
    <property type="match status" value="1"/>
</dbReference>
<reference evidence="6 7" key="1">
    <citation type="submission" date="2017-04" db="EMBL/GenBank/DDBJ databases">
        <title>A new member of the family Flavobacteriaceae isolated from ascidians.</title>
        <authorList>
            <person name="Chen L."/>
        </authorList>
    </citation>
    <scope>NUCLEOTIDE SEQUENCE [LARGE SCALE GENOMIC DNA]</scope>
    <source>
        <strain evidence="6 7">HQA918</strain>
    </source>
</reference>
<evidence type="ECO:0000259" key="5">
    <source>
        <dbReference type="SMART" id="SM00984"/>
    </source>
</evidence>
<dbReference type="InterPro" id="IPR008927">
    <property type="entry name" value="6-PGluconate_DH-like_C_sf"/>
</dbReference>
<dbReference type="InterPro" id="IPR036291">
    <property type="entry name" value="NAD(P)-bd_dom_sf"/>
</dbReference>
<dbReference type="InterPro" id="IPR014027">
    <property type="entry name" value="UDP-Glc/GDP-Man_DH_C"/>
</dbReference>
<protein>
    <recommendedName>
        <fullName evidence="5">UDP-glucose/GDP-mannose dehydrogenase C-terminal domain-containing protein</fullName>
    </recommendedName>
</protein>
<feature type="domain" description="UDP-glucose/GDP-mannose dehydrogenase C-terminal" evidence="5">
    <location>
        <begin position="344"/>
        <end position="443"/>
    </location>
</feature>
<name>A0A2A4G3M7_9FLAO</name>
<dbReference type="OrthoDB" id="9803238at2"/>
<dbReference type="SMART" id="SM00984">
    <property type="entry name" value="UDPG_MGDP_dh_C"/>
    <property type="match status" value="1"/>
</dbReference>
<keyword evidence="2" id="KW-0560">Oxidoreductase</keyword>
<dbReference type="GO" id="GO:0016628">
    <property type="term" value="F:oxidoreductase activity, acting on the CH-CH group of donors, NAD or NADP as acceptor"/>
    <property type="evidence" value="ECO:0007669"/>
    <property type="project" value="InterPro"/>
</dbReference>
<dbReference type="SUPFAM" id="SSF52413">
    <property type="entry name" value="UDP-glucose/GDP-mannose dehydrogenase C-terminal domain"/>
    <property type="match status" value="1"/>
</dbReference>
<dbReference type="InterPro" id="IPR028359">
    <property type="entry name" value="UDP_ManNAc/GlcNAc_DH"/>
</dbReference>
<comment type="similarity">
    <text evidence="1 4">Belongs to the UDP-glucose/GDP-mannose dehydrogenase family.</text>
</comment>
<evidence type="ECO:0000256" key="2">
    <source>
        <dbReference type="ARBA" id="ARBA00023002"/>
    </source>
</evidence>
<comment type="caution">
    <text evidence="6">The sequence shown here is derived from an EMBL/GenBank/DDBJ whole genome shotgun (WGS) entry which is preliminary data.</text>
</comment>
<evidence type="ECO:0000313" key="6">
    <source>
        <dbReference type="EMBL" id="PCE62566.1"/>
    </source>
</evidence>
<keyword evidence="3" id="KW-0520">NAD</keyword>
<keyword evidence="7" id="KW-1185">Reference proteome</keyword>
<dbReference type="PANTHER" id="PTHR43491:SF2">
    <property type="entry name" value="UDP-N-ACETYL-D-MANNOSAMINE DEHYDROGENASE"/>
    <property type="match status" value="1"/>
</dbReference>
<gene>
    <name evidence="6" type="ORF">B7P33_18185</name>
</gene>
<dbReference type="Pfam" id="PF03720">
    <property type="entry name" value="UDPG_MGDP_dh_C"/>
    <property type="match status" value="1"/>
</dbReference>
<dbReference type="SUPFAM" id="SSF51735">
    <property type="entry name" value="NAD(P)-binding Rossmann-fold domains"/>
    <property type="match status" value="1"/>
</dbReference>
<evidence type="ECO:0000256" key="4">
    <source>
        <dbReference type="PIRNR" id="PIRNR000124"/>
    </source>
</evidence>
<sequence length="453" mass="50239">MNARAYTRQVRQNDNLKVAFKKQDLYTDLLKKKAAIAVVGLGYVGLPVALHMASKFKVVGYDINAEKVGYLKVEHDPSGEIASTEFKGKDIKFSAETKVLTQAKFYIVAVPTPIDRSNHPNLNPLVSATKSVAQVLKKGDIVVFESTVYPGCTEEVCVPILESISGLRYNEGFFVGYSPERINPGDTVHTFDSITKIVSGSTPKALDTIAQVYAEVVTAGVHKAPALNVAEAAKVVENIQRDVNIALMNELTYLFDGMDVAIKDVLEAAGTKWNFLNFFPGLVGGHCIGVDPYYLIHKAKEMHLSPSLLQTCRDTNERMTTFLAMKLLKASCAFGCQPEALQVLVKGITFKENVKDVRNSKVVNLIKNLQSFGFNITVEDPLAEVDEVDRMYDIALSKTSHRSKIYDIVVMAVDHKAYHEDLSWKEQLSSDGLIFDIRGTFKKYADQYTYISL</sequence>
<dbReference type="EMBL" id="NBWU01000008">
    <property type="protein sequence ID" value="PCE62566.1"/>
    <property type="molecule type" value="Genomic_DNA"/>
</dbReference>
<dbReference type="AlphaFoldDB" id="A0A2A4G3M7"/>
<dbReference type="Gene3D" id="3.40.50.720">
    <property type="entry name" value="NAD(P)-binding Rossmann-like Domain"/>
    <property type="match status" value="2"/>
</dbReference>
<dbReference type="Proteomes" id="UP000219559">
    <property type="component" value="Unassembled WGS sequence"/>
</dbReference>
<accession>A0A2A4G3M7</accession>
<evidence type="ECO:0000256" key="3">
    <source>
        <dbReference type="ARBA" id="ARBA00023027"/>
    </source>
</evidence>
<dbReference type="InterPro" id="IPR014026">
    <property type="entry name" value="UDP-Glc/GDP-Man_DH_dimer"/>
</dbReference>
<dbReference type="PIRSF" id="PIRSF500136">
    <property type="entry name" value="UDP_ManNAc_DH"/>
    <property type="match status" value="1"/>
</dbReference>
<dbReference type="RefSeq" id="WP_097443653.1">
    <property type="nucleotide sequence ID" value="NZ_NBWU01000008.1"/>
</dbReference>
<proteinExistence type="inferred from homology"/>
<dbReference type="Pfam" id="PF00984">
    <property type="entry name" value="UDPG_MGDP_dh"/>
    <property type="match status" value="1"/>
</dbReference>